<dbReference type="EMBL" id="JAMKOV010000022">
    <property type="protein sequence ID" value="KAI8036180.1"/>
    <property type="molecule type" value="Genomic_DNA"/>
</dbReference>
<protein>
    <submittedName>
        <fullName evidence="1">Uncharacterized protein</fullName>
    </submittedName>
</protein>
<organism evidence="1 2">
    <name type="scientific">Drosophila gunungcola</name>
    <name type="common">fruit fly</name>
    <dbReference type="NCBI Taxonomy" id="103775"/>
    <lineage>
        <taxon>Eukaryota</taxon>
        <taxon>Metazoa</taxon>
        <taxon>Ecdysozoa</taxon>
        <taxon>Arthropoda</taxon>
        <taxon>Hexapoda</taxon>
        <taxon>Insecta</taxon>
        <taxon>Pterygota</taxon>
        <taxon>Neoptera</taxon>
        <taxon>Endopterygota</taxon>
        <taxon>Diptera</taxon>
        <taxon>Brachycera</taxon>
        <taxon>Muscomorpha</taxon>
        <taxon>Ephydroidea</taxon>
        <taxon>Drosophilidae</taxon>
        <taxon>Drosophila</taxon>
        <taxon>Sophophora</taxon>
    </lineage>
</organism>
<evidence type="ECO:0000313" key="2">
    <source>
        <dbReference type="Proteomes" id="UP001059596"/>
    </source>
</evidence>
<reference evidence="1" key="1">
    <citation type="journal article" date="2023" name="Genome Biol. Evol.">
        <title>Long-read-based Genome Assembly of Drosophila gunungcola Reveals Fewer Chemosensory Genes in Flower-breeding Species.</title>
        <authorList>
            <person name="Negi A."/>
            <person name="Liao B.Y."/>
            <person name="Yeh S.D."/>
        </authorList>
    </citation>
    <scope>NUCLEOTIDE SEQUENCE</scope>
    <source>
        <strain evidence="1">Sukarami</strain>
    </source>
</reference>
<dbReference type="OrthoDB" id="1110759at2759"/>
<dbReference type="Proteomes" id="UP001059596">
    <property type="component" value="Unassembled WGS sequence"/>
</dbReference>
<keyword evidence="2" id="KW-1185">Reference proteome</keyword>
<name>A0A9P9YGB3_9MUSC</name>
<sequence>MPAVTYKTHTLPQQRRLVPNLMRTIVNILADAQRPMSDIELASILGTHYRRRDLDFFRQIQLNLRDGVDYGILRRQRNRFSLRSQRLSELMSTLGSSIRR</sequence>
<comment type="caution">
    <text evidence="1">The sequence shown here is derived from an EMBL/GenBank/DDBJ whole genome shotgun (WGS) entry which is preliminary data.</text>
</comment>
<gene>
    <name evidence="1" type="ORF">M5D96_011040</name>
</gene>
<dbReference type="AlphaFoldDB" id="A0A9P9YGB3"/>
<evidence type="ECO:0000313" key="1">
    <source>
        <dbReference type="EMBL" id="KAI8036180.1"/>
    </source>
</evidence>
<accession>A0A9P9YGB3</accession>
<proteinExistence type="predicted"/>